<dbReference type="Proteomes" id="UP000297938">
    <property type="component" value="Unassembled WGS sequence"/>
</dbReference>
<evidence type="ECO:0000256" key="2">
    <source>
        <dbReference type="ARBA" id="ARBA00008488"/>
    </source>
</evidence>
<dbReference type="NCBIfam" id="TIGR01065">
    <property type="entry name" value="hlyIII"/>
    <property type="match status" value="1"/>
</dbReference>
<dbReference type="EMBL" id="NRPP01000017">
    <property type="protein sequence ID" value="TFJ25002.1"/>
    <property type="molecule type" value="Genomic_DNA"/>
</dbReference>
<dbReference type="PANTHER" id="PTHR20855:SF129">
    <property type="entry name" value="HEMOLYSIN-3 HOMOLOG"/>
    <property type="match status" value="1"/>
</dbReference>
<feature type="binding site" evidence="6">
    <location>
        <position position="197"/>
    </location>
    <ligand>
        <name>Zn(2+)</name>
        <dbReference type="ChEBI" id="CHEBI:29105"/>
    </ligand>
</feature>
<feature type="binding site" evidence="6">
    <location>
        <position position="75"/>
    </location>
    <ligand>
        <name>Zn(2+)</name>
        <dbReference type="ChEBI" id="CHEBI:29105"/>
    </ligand>
</feature>
<comment type="similarity">
    <text evidence="2">Belongs to the UPF0073 (Hly-III) family.</text>
</comment>
<evidence type="ECO:0000313" key="8">
    <source>
        <dbReference type="EMBL" id="TFJ25002.1"/>
    </source>
</evidence>
<feature type="transmembrane region" description="Helical" evidence="7">
    <location>
        <begin position="21"/>
        <end position="43"/>
    </location>
</feature>
<gene>
    <name evidence="8" type="ORF">CKN69_10290</name>
</gene>
<accession>A0A7Z8CZ34</accession>
<comment type="subcellular location">
    <subcellularLocation>
        <location evidence="1">Endomembrane system</location>
        <topology evidence="1">Multi-pass membrane protein</topology>
    </subcellularLocation>
</comment>
<dbReference type="AlphaFoldDB" id="A0A7Z8CZ34"/>
<dbReference type="GO" id="GO:0046872">
    <property type="term" value="F:metal ion binding"/>
    <property type="evidence" value="ECO:0007669"/>
    <property type="project" value="UniProtKB-KW"/>
</dbReference>
<feature type="transmembrane region" description="Helical" evidence="7">
    <location>
        <begin position="55"/>
        <end position="74"/>
    </location>
</feature>
<keyword evidence="4 7" id="KW-1133">Transmembrane helix</keyword>
<keyword evidence="6" id="KW-0479">Metal-binding</keyword>
<dbReference type="GO" id="GO:0016020">
    <property type="term" value="C:membrane"/>
    <property type="evidence" value="ECO:0007669"/>
    <property type="project" value="InterPro"/>
</dbReference>
<evidence type="ECO:0000256" key="7">
    <source>
        <dbReference type="SAM" id="Phobius"/>
    </source>
</evidence>
<feature type="transmembrane region" description="Helical" evidence="7">
    <location>
        <begin position="200"/>
        <end position="218"/>
    </location>
</feature>
<keyword evidence="5 7" id="KW-0472">Membrane</keyword>
<dbReference type="PANTHER" id="PTHR20855">
    <property type="entry name" value="ADIPOR/PROGESTIN RECEPTOR-RELATED"/>
    <property type="match status" value="1"/>
</dbReference>
<dbReference type="GO" id="GO:0140911">
    <property type="term" value="F:pore-forming activity"/>
    <property type="evidence" value="ECO:0007669"/>
    <property type="project" value="InterPro"/>
</dbReference>
<evidence type="ECO:0000313" key="9">
    <source>
        <dbReference type="Proteomes" id="UP000297938"/>
    </source>
</evidence>
<sequence>MKETTNTTEHFSKSYLIVNEVFNAITHGIGVGLSIAGLVLLLIKGTQNGSALEVVSYAIYGTTLILLYLASTLFHSLMFTKAKKIFQIFDHSSIYLLIAGTYTPYCLVTVGGPLGWSLFGVIWLMAILGVVYKCIWLGKYQNASTVIYIIMGWLCLIAMKPLYSGLGPIGFWLLVAGGVSFTVGALVYSMRSVRFMHVLWHLFVMLGTGFMYFSILLYA</sequence>
<feature type="transmembrane region" description="Helical" evidence="7">
    <location>
        <begin position="169"/>
        <end position="188"/>
    </location>
</feature>
<evidence type="ECO:0000256" key="4">
    <source>
        <dbReference type="ARBA" id="ARBA00022989"/>
    </source>
</evidence>
<evidence type="ECO:0000256" key="6">
    <source>
        <dbReference type="PIRSR" id="PIRSR604254-1"/>
    </source>
</evidence>
<evidence type="ECO:0000256" key="5">
    <source>
        <dbReference type="ARBA" id="ARBA00023136"/>
    </source>
</evidence>
<protein>
    <submittedName>
        <fullName evidence="8">Hemolysin III</fullName>
    </submittedName>
</protein>
<proteinExistence type="inferred from homology"/>
<dbReference type="InterPro" id="IPR005744">
    <property type="entry name" value="Hy-lIII"/>
</dbReference>
<feature type="transmembrane region" description="Helical" evidence="7">
    <location>
        <begin position="145"/>
        <end position="163"/>
    </location>
</feature>
<feature type="transmembrane region" description="Helical" evidence="7">
    <location>
        <begin position="94"/>
        <end position="112"/>
    </location>
</feature>
<evidence type="ECO:0000256" key="3">
    <source>
        <dbReference type="ARBA" id="ARBA00022692"/>
    </source>
</evidence>
<dbReference type="InterPro" id="IPR004254">
    <property type="entry name" value="AdipoR/HlyIII-related"/>
</dbReference>
<reference evidence="8 9" key="1">
    <citation type="journal article" date="2018" name="Int. J. Food Microbiol.">
        <title>Growth of Carnobacterium spp. isolated from chilled vacuum-packaged meat under relevant acidic conditions.</title>
        <authorList>
            <person name="Zhang P."/>
            <person name="Badoni M."/>
            <person name="Ganzle M."/>
            <person name="Yang X."/>
        </authorList>
    </citation>
    <scope>NUCLEOTIDE SEQUENCE [LARGE SCALE GENOMIC DNA]</scope>
    <source>
        <strain evidence="8 9">B2</strain>
    </source>
</reference>
<organism evidence="8 9">
    <name type="scientific">Carnobacterium divergens</name>
    <name type="common">Lactobacillus divergens</name>
    <dbReference type="NCBI Taxonomy" id="2748"/>
    <lineage>
        <taxon>Bacteria</taxon>
        <taxon>Bacillati</taxon>
        <taxon>Bacillota</taxon>
        <taxon>Bacilli</taxon>
        <taxon>Lactobacillales</taxon>
        <taxon>Carnobacteriaceae</taxon>
        <taxon>Carnobacterium</taxon>
    </lineage>
</organism>
<feature type="transmembrane region" description="Helical" evidence="7">
    <location>
        <begin position="118"/>
        <end position="138"/>
    </location>
</feature>
<dbReference type="RefSeq" id="WP_135026298.1">
    <property type="nucleotide sequence ID" value="NZ_NROV01000015.1"/>
</dbReference>
<dbReference type="GO" id="GO:0012505">
    <property type="term" value="C:endomembrane system"/>
    <property type="evidence" value="ECO:0007669"/>
    <property type="project" value="UniProtKB-SubCell"/>
</dbReference>
<feature type="binding site" evidence="6">
    <location>
        <position position="201"/>
    </location>
    <ligand>
        <name>Zn(2+)</name>
        <dbReference type="ChEBI" id="CHEBI:29105"/>
    </ligand>
</feature>
<evidence type="ECO:0000256" key="1">
    <source>
        <dbReference type="ARBA" id="ARBA00004127"/>
    </source>
</evidence>
<keyword evidence="6" id="KW-0862">Zinc</keyword>
<name>A0A7Z8CZ34_CARDV</name>
<keyword evidence="3 7" id="KW-0812">Transmembrane</keyword>
<comment type="caution">
    <text evidence="8">The sequence shown here is derived from an EMBL/GenBank/DDBJ whole genome shotgun (WGS) entry which is preliminary data.</text>
</comment>
<dbReference type="Pfam" id="PF03006">
    <property type="entry name" value="HlyIII"/>
    <property type="match status" value="1"/>
</dbReference>